<dbReference type="PIRSF" id="PIRSF016578">
    <property type="entry name" value="HsaA"/>
    <property type="match status" value="1"/>
</dbReference>
<sequence>MGEQRNEVRSLDEVLAQAESLIQPFQERARLAEVEGDWLLENLEDIKKANFLGLTVPVEYGGNGFTLYEFIRFQEVLAQGDGATALSIGWHLGNILGNAETRKWKETTFQSLCEKIVRQKALMNAVASERATGSPARGGMPTTKAVQQAGGDWVINGEKAFASMAIALDYSLITAELGQSGQIGQFLIDHNTPGVKIKESWDSISMKATKSDDLLLQNVRVDKEALVSISDNKTNLPKGWMLHIPAVYLGIAISARNEAISFAKEYSPNTLPGPISDVPEVQRKIGEMELELFKARQILYAIAQKWSHSQELRANMGSELGAVKHIVTNSAIRVVDVAMRIVGARSLSEKNPLQRYFRDVRAGIHNPPADENVIQQLAKRALQ</sequence>
<proteinExistence type="predicted"/>
<dbReference type="InterPro" id="IPR037069">
    <property type="entry name" value="AcylCoA_DH/ox_N_sf"/>
</dbReference>
<dbReference type="Proteomes" id="UP001597214">
    <property type="component" value="Unassembled WGS sequence"/>
</dbReference>
<comment type="caution">
    <text evidence="6">The sequence shown here is derived from an EMBL/GenBank/DDBJ whole genome shotgun (WGS) entry which is preliminary data.</text>
</comment>
<dbReference type="PANTHER" id="PTHR43884:SF25">
    <property type="entry name" value="ACYL-COA DEHYDROGENASE YDBM-RELATED"/>
    <property type="match status" value="1"/>
</dbReference>
<evidence type="ECO:0000259" key="5">
    <source>
        <dbReference type="Pfam" id="PF08028"/>
    </source>
</evidence>
<reference evidence="7" key="1">
    <citation type="journal article" date="2019" name="Int. J. Syst. Evol. Microbiol.">
        <title>The Global Catalogue of Microorganisms (GCM) 10K type strain sequencing project: providing services to taxonomists for standard genome sequencing and annotation.</title>
        <authorList>
            <consortium name="The Broad Institute Genomics Platform"/>
            <consortium name="The Broad Institute Genome Sequencing Center for Infectious Disease"/>
            <person name="Wu L."/>
            <person name="Ma J."/>
        </authorList>
    </citation>
    <scope>NUCLEOTIDE SEQUENCE [LARGE SCALE GENOMIC DNA]</scope>
    <source>
        <strain evidence="7">CCUG 49339</strain>
    </source>
</reference>
<feature type="domain" description="Acyl-CoA oxidase/dehydrogenase middle" evidence="3">
    <location>
        <begin position="127"/>
        <end position="219"/>
    </location>
</feature>
<dbReference type="InterPro" id="IPR013786">
    <property type="entry name" value="AcylCoA_DH/ox_N"/>
</dbReference>
<gene>
    <name evidence="6" type="ORF">ACFSCX_16175</name>
</gene>
<dbReference type="Gene3D" id="1.20.140.10">
    <property type="entry name" value="Butyryl-CoA Dehydrogenase, subunit A, domain 3"/>
    <property type="match status" value="1"/>
</dbReference>
<evidence type="ECO:0000259" key="3">
    <source>
        <dbReference type="Pfam" id="PF02770"/>
    </source>
</evidence>
<feature type="domain" description="Acyl-CoA dehydrogenase C-terminal" evidence="5">
    <location>
        <begin position="244"/>
        <end position="363"/>
    </location>
</feature>
<dbReference type="EMBL" id="JBHUEM010000028">
    <property type="protein sequence ID" value="MFD1738073.1"/>
    <property type="molecule type" value="Genomic_DNA"/>
</dbReference>
<evidence type="ECO:0000313" key="6">
    <source>
        <dbReference type="EMBL" id="MFD1738073.1"/>
    </source>
</evidence>
<dbReference type="CDD" id="cd00567">
    <property type="entry name" value="ACAD"/>
    <property type="match status" value="1"/>
</dbReference>
<dbReference type="InterPro" id="IPR036250">
    <property type="entry name" value="AcylCo_DH-like_C"/>
</dbReference>
<dbReference type="Pfam" id="PF08028">
    <property type="entry name" value="Acyl-CoA_dh_2"/>
    <property type="match status" value="1"/>
</dbReference>
<dbReference type="InterPro" id="IPR013107">
    <property type="entry name" value="Acyl-CoA_DH_C"/>
</dbReference>
<dbReference type="InterPro" id="IPR006091">
    <property type="entry name" value="Acyl-CoA_Oxase/DH_mid-dom"/>
</dbReference>
<accession>A0ABW4LVB9</accession>
<dbReference type="PANTHER" id="PTHR43884">
    <property type="entry name" value="ACYL-COA DEHYDROGENASE"/>
    <property type="match status" value="1"/>
</dbReference>
<feature type="domain" description="Acyl-CoA dehydrogenase/oxidase N-terminal" evidence="4">
    <location>
        <begin position="13"/>
        <end position="93"/>
    </location>
</feature>
<evidence type="ECO:0000259" key="4">
    <source>
        <dbReference type="Pfam" id="PF02771"/>
    </source>
</evidence>
<dbReference type="InterPro" id="IPR046373">
    <property type="entry name" value="Acyl-CoA_Oxase/DH_mid-dom_sf"/>
</dbReference>
<keyword evidence="1" id="KW-0285">Flavoprotein</keyword>
<dbReference type="EC" id="1.-.-.-" evidence="6"/>
<dbReference type="Gene3D" id="1.10.540.10">
    <property type="entry name" value="Acyl-CoA dehydrogenase/oxidase, N-terminal domain"/>
    <property type="match status" value="1"/>
</dbReference>
<keyword evidence="7" id="KW-1185">Reference proteome</keyword>
<evidence type="ECO:0000256" key="1">
    <source>
        <dbReference type="ARBA" id="ARBA00022630"/>
    </source>
</evidence>
<dbReference type="RefSeq" id="WP_377929288.1">
    <property type="nucleotide sequence ID" value="NZ_JBHUEM010000028.1"/>
</dbReference>
<organism evidence="6 7">
    <name type="scientific">Bacillus salitolerans</name>
    <dbReference type="NCBI Taxonomy" id="1437434"/>
    <lineage>
        <taxon>Bacteria</taxon>
        <taxon>Bacillati</taxon>
        <taxon>Bacillota</taxon>
        <taxon>Bacilli</taxon>
        <taxon>Bacillales</taxon>
        <taxon>Bacillaceae</taxon>
        <taxon>Bacillus</taxon>
    </lineage>
</organism>
<dbReference type="GO" id="GO:0016491">
    <property type="term" value="F:oxidoreductase activity"/>
    <property type="evidence" value="ECO:0007669"/>
    <property type="project" value="UniProtKB-KW"/>
</dbReference>
<dbReference type="Gene3D" id="2.40.110.10">
    <property type="entry name" value="Butyryl-CoA Dehydrogenase, subunit A, domain 2"/>
    <property type="match status" value="1"/>
</dbReference>
<evidence type="ECO:0000256" key="2">
    <source>
        <dbReference type="ARBA" id="ARBA00023002"/>
    </source>
</evidence>
<name>A0ABW4LVB9_9BACI</name>
<dbReference type="Pfam" id="PF02771">
    <property type="entry name" value="Acyl-CoA_dh_N"/>
    <property type="match status" value="1"/>
</dbReference>
<evidence type="ECO:0000313" key="7">
    <source>
        <dbReference type="Proteomes" id="UP001597214"/>
    </source>
</evidence>
<protein>
    <submittedName>
        <fullName evidence="6">Acyl-CoA dehydrogenase family protein</fullName>
        <ecNumber evidence="6">1.-.-.-</ecNumber>
    </submittedName>
</protein>
<dbReference type="SUPFAM" id="SSF56645">
    <property type="entry name" value="Acyl-CoA dehydrogenase NM domain-like"/>
    <property type="match status" value="1"/>
</dbReference>
<keyword evidence="2 6" id="KW-0560">Oxidoreductase</keyword>
<dbReference type="Pfam" id="PF02770">
    <property type="entry name" value="Acyl-CoA_dh_M"/>
    <property type="match status" value="1"/>
</dbReference>
<dbReference type="SUPFAM" id="SSF47203">
    <property type="entry name" value="Acyl-CoA dehydrogenase C-terminal domain-like"/>
    <property type="match status" value="1"/>
</dbReference>
<dbReference type="InterPro" id="IPR009100">
    <property type="entry name" value="AcylCoA_DH/oxidase_NM_dom_sf"/>
</dbReference>